<dbReference type="Pfam" id="PF13920">
    <property type="entry name" value="zf-C3HC4_3"/>
    <property type="match status" value="1"/>
</dbReference>
<dbReference type="InterPro" id="IPR038718">
    <property type="entry name" value="SNF2-like_sf"/>
</dbReference>
<keyword evidence="4 9" id="KW-0863">Zinc-finger</keyword>
<dbReference type="SUPFAM" id="SSF57850">
    <property type="entry name" value="RING/U-box"/>
    <property type="match status" value="1"/>
</dbReference>
<keyword evidence="2" id="KW-0479">Metal-binding</keyword>
<dbReference type="InterPro" id="IPR014001">
    <property type="entry name" value="Helicase_ATP-bd"/>
</dbReference>
<feature type="compositionally biased region" description="Basic and acidic residues" evidence="10">
    <location>
        <begin position="162"/>
        <end position="171"/>
    </location>
</feature>
<dbReference type="PANTHER" id="PTHR45626">
    <property type="entry name" value="TRANSCRIPTION TERMINATION FACTOR 2-RELATED"/>
    <property type="match status" value="1"/>
</dbReference>
<dbReference type="SUPFAM" id="SSF52540">
    <property type="entry name" value="P-loop containing nucleoside triphosphate hydrolases"/>
    <property type="match status" value="2"/>
</dbReference>
<feature type="compositionally biased region" description="Low complexity" evidence="10">
    <location>
        <begin position="92"/>
        <end position="107"/>
    </location>
</feature>
<evidence type="ECO:0000256" key="10">
    <source>
        <dbReference type="SAM" id="MobiDB-lite"/>
    </source>
</evidence>
<dbReference type="CDD" id="cd18008">
    <property type="entry name" value="DEXDc_SHPRH-like"/>
    <property type="match status" value="1"/>
</dbReference>
<dbReference type="InterPro" id="IPR049730">
    <property type="entry name" value="SNF2/RAD54-like_C"/>
</dbReference>
<comment type="similarity">
    <text evidence="1">Belongs to the SNF2/RAD54 helicase family.</text>
</comment>
<keyword evidence="8" id="KW-0067">ATP-binding</keyword>
<keyword evidence="6" id="KW-0347">Helicase</keyword>
<dbReference type="InterPro" id="IPR013083">
    <property type="entry name" value="Znf_RING/FYVE/PHD"/>
</dbReference>
<dbReference type="GO" id="GO:0008270">
    <property type="term" value="F:zinc ion binding"/>
    <property type="evidence" value="ECO:0007669"/>
    <property type="project" value="UniProtKB-KW"/>
</dbReference>
<evidence type="ECO:0000256" key="1">
    <source>
        <dbReference type="ARBA" id="ARBA00007025"/>
    </source>
</evidence>
<feature type="compositionally biased region" description="Low complexity" evidence="10">
    <location>
        <begin position="131"/>
        <end position="161"/>
    </location>
</feature>
<dbReference type="PROSITE" id="PS51192">
    <property type="entry name" value="HELICASE_ATP_BIND_1"/>
    <property type="match status" value="1"/>
</dbReference>
<evidence type="ECO:0000256" key="6">
    <source>
        <dbReference type="ARBA" id="ARBA00022806"/>
    </source>
</evidence>
<dbReference type="SMART" id="SM00490">
    <property type="entry name" value="HELICc"/>
    <property type="match status" value="1"/>
</dbReference>
<dbReference type="InterPro" id="IPR001650">
    <property type="entry name" value="Helicase_C-like"/>
</dbReference>
<feature type="domain" description="Helicase C-terminal" evidence="13">
    <location>
        <begin position="978"/>
        <end position="1146"/>
    </location>
</feature>
<evidence type="ECO:0000256" key="5">
    <source>
        <dbReference type="ARBA" id="ARBA00022801"/>
    </source>
</evidence>
<evidence type="ECO:0000256" key="9">
    <source>
        <dbReference type="PROSITE-ProRule" id="PRU00175"/>
    </source>
</evidence>
<feature type="compositionally biased region" description="Basic and acidic residues" evidence="10">
    <location>
        <begin position="112"/>
        <end position="121"/>
    </location>
</feature>
<gene>
    <name evidence="14" type="ORF">EDD36DRAFT_63817</name>
</gene>
<dbReference type="InterPro" id="IPR050628">
    <property type="entry name" value="SNF2_RAD54_helicase_TF"/>
</dbReference>
<comment type="caution">
    <text evidence="14">The sequence shown here is derived from an EMBL/GenBank/DDBJ whole genome shotgun (WGS) entry which is preliminary data.</text>
</comment>
<keyword evidence="3" id="KW-0547">Nucleotide-binding</keyword>
<dbReference type="PROSITE" id="PS50089">
    <property type="entry name" value="ZF_RING_2"/>
    <property type="match status" value="1"/>
</dbReference>
<feature type="compositionally biased region" description="Basic residues" evidence="10">
    <location>
        <begin position="927"/>
        <end position="939"/>
    </location>
</feature>
<dbReference type="InterPro" id="IPR027417">
    <property type="entry name" value="P-loop_NTPase"/>
</dbReference>
<keyword evidence="7" id="KW-0862">Zinc</keyword>
<feature type="region of interest" description="Disordered" evidence="10">
    <location>
        <begin position="56"/>
        <end position="217"/>
    </location>
</feature>
<dbReference type="Gene3D" id="3.40.50.300">
    <property type="entry name" value="P-loop containing nucleotide triphosphate hydrolases"/>
    <property type="match status" value="1"/>
</dbReference>
<protein>
    <submittedName>
        <fullName evidence="14">Adenosinetriphosphatase</fullName>
    </submittedName>
</protein>
<name>A0AAN6DSP2_9EURO</name>
<dbReference type="SMART" id="SM00184">
    <property type="entry name" value="RING"/>
    <property type="match status" value="1"/>
</dbReference>
<dbReference type="Pfam" id="PF00176">
    <property type="entry name" value="SNF2-rel_dom"/>
    <property type="match status" value="1"/>
</dbReference>
<feature type="compositionally biased region" description="Acidic residues" evidence="10">
    <location>
        <begin position="864"/>
        <end position="892"/>
    </location>
</feature>
<keyword evidence="5" id="KW-0378">Hydrolase</keyword>
<dbReference type="SMART" id="SM00487">
    <property type="entry name" value="DEXDc"/>
    <property type="match status" value="1"/>
</dbReference>
<accession>A0AAN6DSP2</accession>
<evidence type="ECO:0000256" key="7">
    <source>
        <dbReference type="ARBA" id="ARBA00022833"/>
    </source>
</evidence>
<dbReference type="PROSITE" id="PS51194">
    <property type="entry name" value="HELICASE_CTER"/>
    <property type="match status" value="1"/>
</dbReference>
<evidence type="ECO:0000256" key="2">
    <source>
        <dbReference type="ARBA" id="ARBA00022723"/>
    </source>
</evidence>
<evidence type="ECO:0000256" key="3">
    <source>
        <dbReference type="ARBA" id="ARBA00022741"/>
    </source>
</evidence>
<dbReference type="PROSITE" id="PS50096">
    <property type="entry name" value="IQ"/>
    <property type="match status" value="1"/>
</dbReference>
<dbReference type="GO" id="GO:0000724">
    <property type="term" value="P:double-strand break repair via homologous recombination"/>
    <property type="evidence" value="ECO:0007669"/>
    <property type="project" value="TreeGrafter"/>
</dbReference>
<dbReference type="Proteomes" id="UP001203852">
    <property type="component" value="Unassembled WGS sequence"/>
</dbReference>
<dbReference type="CDD" id="cd18793">
    <property type="entry name" value="SF2_C_SNF"/>
    <property type="match status" value="1"/>
</dbReference>
<sequence>MADNTDLQVVAEIDDIRDDIALNEGLLASLREYENEESDDENSKKVIKSHLKALNKRLRALQATHEEHRSPNQQDRPRSPDEAVERPGSSHSMSLPGSMQHSSSSQASRKRPREDSFRDDGVIMSSKSRRTTPSSAMSDAPSPADTTDSFDSSDLPLLDSLFDSKQEARRMRDLHKRHEERKRQEEADAEFARSLSQQWSQHEPGRSTPEPHTSNRPLDYTQALFRNDGTINRRFGAAGMTGTGAASSMSSKQDQTPKAEQMPPMQSRPSLSQGLSPSYGAAMSGRTIPLRQEPTLLNGSSSTHIKYEPLTSHHAPTMPGSFPAQYPLASIGGTSVYTSPFTSATSALNSSPQTYGPALTYNGRPTTQPGLMPGEMTADRLAYLRAEAGDSANTKEEIENLLKHIRPDEEFTTGQLAAQPQYLDATLMAHQQYGLTWMIKMEEGTNKGGILADDMGLGKTIQSIALMLSRPPSEGNLRPTLVVAPVALMQQWQRELEKMVHHRHPLDVLVLHGEKRTTTWSNLKAYDVVLTTYGRLASELKRKAAWDEKVKRVPDARPSPAEECPILGDRSHFHRVILDEAQNIKSQKAKSALAACQIKSDHRWALTGTPMQNNVEELFSLVKFCRIRPYCEWNQFKNHISAPLKGRWQEAKDKAMVTLQAFLRAILLRRTKKSKINGQPILQLPPKTTIEDRVIFSSDELTFYKGLEKQAQIQINKYLRNGSIGRNYSHALVLLLRLRQACCHPHLVTSSKDFSQTAGNLDTNDLITNARELDAKVVDRLKKEEHSFDCPICMDVDENPALFPCGHTLCNDCLSRLVDQAANDTEARPKCPHCRAQIDANKITDVVSFNRVHCPDKEGVEPLRDEDDLESDTCSDTDSESDDEDDSDDGDDLNGFIVPDNFEDDSALDSDVKGKKPAKAQKSFDSKKHKKRSKPKNRMKSRDAFKSLAELRKDGLQNRQAKRKYLRRLQKNYQPSAKIEKTMELLEEIRDRGENEKTIIFSFFTSFLDLLEVPLNKSKDFRRYVRYDGSMSSNHRNAAVLEFTESPKCTVILVSLKAGNAGLNLTTANHVIMLDPFWNPFVEYQAADRCHRIGQKREVTVHRVLIGEGEGATKESESEGFTVEDRILALQEKKKQLVETALDEAAGRGVARLGVRELGYLFGINGLD</sequence>
<feature type="domain" description="Helicase ATP-binding" evidence="12">
    <location>
        <begin position="440"/>
        <end position="628"/>
    </location>
</feature>
<evidence type="ECO:0000259" key="13">
    <source>
        <dbReference type="PROSITE" id="PS51194"/>
    </source>
</evidence>
<dbReference type="CDD" id="cd16551">
    <property type="entry name" value="RING-HC_RNF169"/>
    <property type="match status" value="1"/>
</dbReference>
<dbReference type="Gene3D" id="3.40.50.10810">
    <property type="entry name" value="Tandem AAA-ATPase domain"/>
    <property type="match status" value="1"/>
</dbReference>
<feature type="compositionally biased region" description="Polar residues" evidence="10">
    <location>
        <begin position="267"/>
        <end position="276"/>
    </location>
</feature>
<evidence type="ECO:0000256" key="8">
    <source>
        <dbReference type="ARBA" id="ARBA00022840"/>
    </source>
</evidence>
<feature type="compositionally biased region" description="Basic and acidic residues" evidence="10">
    <location>
        <begin position="64"/>
        <end position="85"/>
    </location>
</feature>
<dbReference type="GO" id="GO:0005524">
    <property type="term" value="F:ATP binding"/>
    <property type="evidence" value="ECO:0007669"/>
    <property type="project" value="UniProtKB-KW"/>
</dbReference>
<dbReference type="Gene3D" id="3.30.40.10">
    <property type="entry name" value="Zinc/RING finger domain, C3HC4 (zinc finger)"/>
    <property type="match status" value="1"/>
</dbReference>
<dbReference type="PROSITE" id="PS00518">
    <property type="entry name" value="ZF_RING_1"/>
    <property type="match status" value="1"/>
</dbReference>
<feature type="domain" description="RING-type" evidence="11">
    <location>
        <begin position="790"/>
        <end position="835"/>
    </location>
</feature>
<dbReference type="InterPro" id="IPR001841">
    <property type="entry name" value="Znf_RING"/>
</dbReference>
<evidence type="ECO:0000313" key="14">
    <source>
        <dbReference type="EMBL" id="KAI1610100.1"/>
    </source>
</evidence>
<evidence type="ECO:0000259" key="11">
    <source>
        <dbReference type="PROSITE" id="PS50089"/>
    </source>
</evidence>
<evidence type="ECO:0000313" key="15">
    <source>
        <dbReference type="Proteomes" id="UP001203852"/>
    </source>
</evidence>
<dbReference type="GO" id="GO:0005634">
    <property type="term" value="C:nucleus"/>
    <property type="evidence" value="ECO:0007669"/>
    <property type="project" value="TreeGrafter"/>
</dbReference>
<dbReference type="AlphaFoldDB" id="A0AAN6DSP2"/>
<evidence type="ECO:0000259" key="12">
    <source>
        <dbReference type="PROSITE" id="PS51192"/>
    </source>
</evidence>
<dbReference type="GO" id="GO:0008094">
    <property type="term" value="F:ATP-dependent activity, acting on DNA"/>
    <property type="evidence" value="ECO:0007669"/>
    <property type="project" value="TreeGrafter"/>
</dbReference>
<dbReference type="PANTHER" id="PTHR45626:SF16">
    <property type="entry name" value="ATP-DEPENDENT HELICASE ULS1"/>
    <property type="match status" value="1"/>
</dbReference>
<keyword evidence="15" id="KW-1185">Reference proteome</keyword>
<proteinExistence type="inferred from homology"/>
<dbReference type="Pfam" id="PF00271">
    <property type="entry name" value="Helicase_C"/>
    <property type="match status" value="1"/>
</dbReference>
<feature type="region of interest" description="Disordered" evidence="10">
    <location>
        <begin position="857"/>
        <end position="943"/>
    </location>
</feature>
<dbReference type="InterPro" id="IPR017907">
    <property type="entry name" value="Znf_RING_CS"/>
</dbReference>
<organism evidence="14 15">
    <name type="scientific">Exophiala viscosa</name>
    <dbReference type="NCBI Taxonomy" id="2486360"/>
    <lineage>
        <taxon>Eukaryota</taxon>
        <taxon>Fungi</taxon>
        <taxon>Dikarya</taxon>
        <taxon>Ascomycota</taxon>
        <taxon>Pezizomycotina</taxon>
        <taxon>Eurotiomycetes</taxon>
        <taxon>Chaetothyriomycetidae</taxon>
        <taxon>Chaetothyriales</taxon>
        <taxon>Herpotrichiellaceae</taxon>
        <taxon>Exophiala</taxon>
    </lineage>
</organism>
<dbReference type="GO" id="GO:0004386">
    <property type="term" value="F:helicase activity"/>
    <property type="evidence" value="ECO:0007669"/>
    <property type="project" value="UniProtKB-KW"/>
</dbReference>
<reference evidence="14" key="1">
    <citation type="journal article" date="2022" name="bioRxiv">
        <title>Deciphering the potential niche of two novel black yeast fungi from a biological soil crust based on their genomes, phenotypes, and melanin regulation.</title>
        <authorList>
            <consortium name="DOE Joint Genome Institute"/>
            <person name="Carr E.C."/>
            <person name="Barton Q."/>
            <person name="Grambo S."/>
            <person name="Sullivan M."/>
            <person name="Renfro C.M."/>
            <person name="Kuo A."/>
            <person name="Pangilinan J."/>
            <person name="Lipzen A."/>
            <person name="Keymanesh K."/>
            <person name="Savage E."/>
            <person name="Barry K."/>
            <person name="Grigoriev I.V."/>
            <person name="Riekhof W.R."/>
            <person name="Harris S.S."/>
        </authorList>
    </citation>
    <scope>NUCLEOTIDE SEQUENCE</scope>
    <source>
        <strain evidence="14">JF 03-4F</strain>
    </source>
</reference>
<dbReference type="InterPro" id="IPR000330">
    <property type="entry name" value="SNF2_N"/>
</dbReference>
<dbReference type="EMBL" id="MU404359">
    <property type="protein sequence ID" value="KAI1610100.1"/>
    <property type="molecule type" value="Genomic_DNA"/>
</dbReference>
<feature type="compositionally biased region" description="Low complexity" evidence="10">
    <location>
        <begin position="236"/>
        <end position="251"/>
    </location>
</feature>
<dbReference type="GO" id="GO:0016787">
    <property type="term" value="F:hydrolase activity"/>
    <property type="evidence" value="ECO:0007669"/>
    <property type="project" value="UniProtKB-KW"/>
</dbReference>
<dbReference type="GO" id="GO:0005737">
    <property type="term" value="C:cytoplasm"/>
    <property type="evidence" value="ECO:0007669"/>
    <property type="project" value="TreeGrafter"/>
</dbReference>
<feature type="region of interest" description="Disordered" evidence="10">
    <location>
        <begin position="234"/>
        <end position="282"/>
    </location>
</feature>
<evidence type="ECO:0000256" key="4">
    <source>
        <dbReference type="ARBA" id="ARBA00022771"/>
    </source>
</evidence>